<dbReference type="FunFam" id="3.30.565.10:FF:000006">
    <property type="entry name" value="Sensor histidine kinase WalK"/>
    <property type="match status" value="1"/>
</dbReference>
<dbReference type="RefSeq" id="WP_229668780.1">
    <property type="nucleotide sequence ID" value="NZ_BMJB01000001.1"/>
</dbReference>
<dbReference type="GO" id="GO:0005524">
    <property type="term" value="F:ATP binding"/>
    <property type="evidence" value="ECO:0007669"/>
    <property type="project" value="UniProtKB-KW"/>
</dbReference>
<dbReference type="Pfam" id="PF01590">
    <property type="entry name" value="GAF"/>
    <property type="match status" value="1"/>
</dbReference>
<keyword evidence="10" id="KW-1133">Transmembrane helix</keyword>
<dbReference type="FunFam" id="1.10.287.130:FF:000001">
    <property type="entry name" value="Two-component sensor histidine kinase"/>
    <property type="match status" value="1"/>
</dbReference>
<dbReference type="PANTHER" id="PTHR42878:SF7">
    <property type="entry name" value="SENSOR HISTIDINE KINASE GLRK"/>
    <property type="match status" value="1"/>
</dbReference>
<feature type="domain" description="PAS" evidence="14">
    <location>
        <begin position="196"/>
        <end position="267"/>
    </location>
</feature>
<dbReference type="InterPro" id="IPR003594">
    <property type="entry name" value="HATPase_dom"/>
</dbReference>
<dbReference type="GO" id="GO:0000155">
    <property type="term" value="F:phosphorelay sensor kinase activity"/>
    <property type="evidence" value="ECO:0007669"/>
    <property type="project" value="InterPro"/>
</dbReference>
<evidence type="ECO:0000259" key="13">
    <source>
        <dbReference type="PROSITE" id="PS50109"/>
    </source>
</evidence>
<keyword evidence="11" id="KW-0902">Two-component regulatory system</keyword>
<dbReference type="AlphaFoldDB" id="A0A916RRC1"/>
<evidence type="ECO:0000256" key="5">
    <source>
        <dbReference type="ARBA" id="ARBA00022679"/>
    </source>
</evidence>
<reference evidence="16" key="1">
    <citation type="journal article" date="2014" name="Int. J. Syst. Evol. Microbiol.">
        <title>Complete genome sequence of Corynebacterium casei LMG S-19264T (=DSM 44701T), isolated from a smear-ripened cheese.</title>
        <authorList>
            <consortium name="US DOE Joint Genome Institute (JGI-PGF)"/>
            <person name="Walter F."/>
            <person name="Albersmeier A."/>
            <person name="Kalinowski J."/>
            <person name="Ruckert C."/>
        </authorList>
    </citation>
    <scope>NUCLEOTIDE SEQUENCE</scope>
    <source>
        <strain evidence="16">CGMCC 1.15447</strain>
    </source>
</reference>
<keyword evidence="8" id="KW-0418">Kinase</keyword>
<keyword evidence="7" id="KW-0547">Nucleotide-binding</keyword>
<keyword evidence="5" id="KW-0808">Transferase</keyword>
<dbReference type="SMART" id="SM00086">
    <property type="entry name" value="PAC"/>
    <property type="match status" value="2"/>
</dbReference>
<evidence type="ECO:0000256" key="1">
    <source>
        <dbReference type="ARBA" id="ARBA00000085"/>
    </source>
</evidence>
<evidence type="ECO:0000256" key="3">
    <source>
        <dbReference type="ARBA" id="ARBA00012438"/>
    </source>
</evidence>
<protein>
    <recommendedName>
        <fullName evidence="3">histidine kinase</fullName>
        <ecNumber evidence="3">2.7.13.3</ecNumber>
    </recommendedName>
</protein>
<feature type="domain" description="PAS" evidence="14">
    <location>
        <begin position="454"/>
        <end position="499"/>
    </location>
</feature>
<feature type="domain" description="PAC" evidence="15">
    <location>
        <begin position="270"/>
        <end position="322"/>
    </location>
</feature>
<keyword evidence="4" id="KW-0597">Phosphoprotein</keyword>
<evidence type="ECO:0000256" key="2">
    <source>
        <dbReference type="ARBA" id="ARBA00004141"/>
    </source>
</evidence>
<dbReference type="EC" id="2.7.13.3" evidence="3"/>
<dbReference type="Gene3D" id="3.30.450.40">
    <property type="match status" value="1"/>
</dbReference>
<dbReference type="InterPro" id="IPR036890">
    <property type="entry name" value="HATPase_C_sf"/>
</dbReference>
<dbReference type="InterPro" id="IPR029016">
    <property type="entry name" value="GAF-like_dom_sf"/>
</dbReference>
<dbReference type="Pfam" id="PF00512">
    <property type="entry name" value="HisKA"/>
    <property type="match status" value="1"/>
</dbReference>
<dbReference type="GO" id="GO:0006355">
    <property type="term" value="P:regulation of DNA-templated transcription"/>
    <property type="evidence" value="ECO:0007669"/>
    <property type="project" value="InterPro"/>
</dbReference>
<evidence type="ECO:0000259" key="14">
    <source>
        <dbReference type="PROSITE" id="PS50112"/>
    </source>
</evidence>
<evidence type="ECO:0000256" key="6">
    <source>
        <dbReference type="ARBA" id="ARBA00022692"/>
    </source>
</evidence>
<evidence type="ECO:0000256" key="10">
    <source>
        <dbReference type="ARBA" id="ARBA00022989"/>
    </source>
</evidence>
<dbReference type="SMART" id="SM00091">
    <property type="entry name" value="PAS"/>
    <property type="match status" value="3"/>
</dbReference>
<dbReference type="InterPro" id="IPR004358">
    <property type="entry name" value="Sig_transdc_His_kin-like_C"/>
</dbReference>
<evidence type="ECO:0000256" key="12">
    <source>
        <dbReference type="ARBA" id="ARBA00023136"/>
    </source>
</evidence>
<evidence type="ECO:0000256" key="9">
    <source>
        <dbReference type="ARBA" id="ARBA00022840"/>
    </source>
</evidence>
<dbReference type="InterPro" id="IPR035965">
    <property type="entry name" value="PAS-like_dom_sf"/>
</dbReference>
<feature type="domain" description="PAS" evidence="14">
    <location>
        <begin position="323"/>
        <end position="393"/>
    </location>
</feature>
<comment type="caution">
    <text evidence="16">The sequence shown here is derived from an EMBL/GenBank/DDBJ whole genome shotgun (WGS) entry which is preliminary data.</text>
</comment>
<evidence type="ECO:0000256" key="8">
    <source>
        <dbReference type="ARBA" id="ARBA00022777"/>
    </source>
</evidence>
<dbReference type="GO" id="GO:0000156">
    <property type="term" value="F:phosphorelay response regulator activity"/>
    <property type="evidence" value="ECO:0007669"/>
    <property type="project" value="TreeGrafter"/>
</dbReference>
<evidence type="ECO:0000256" key="4">
    <source>
        <dbReference type="ARBA" id="ARBA00022553"/>
    </source>
</evidence>
<dbReference type="NCBIfam" id="TIGR00229">
    <property type="entry name" value="sensory_box"/>
    <property type="match status" value="3"/>
</dbReference>
<dbReference type="GO" id="GO:0016020">
    <property type="term" value="C:membrane"/>
    <property type="evidence" value="ECO:0007669"/>
    <property type="project" value="UniProtKB-SubCell"/>
</dbReference>
<evidence type="ECO:0000256" key="7">
    <source>
        <dbReference type="ARBA" id="ARBA00022741"/>
    </source>
</evidence>
<dbReference type="PROSITE" id="PS50113">
    <property type="entry name" value="PAC"/>
    <property type="match status" value="1"/>
</dbReference>
<dbReference type="GO" id="GO:0030295">
    <property type="term" value="F:protein kinase activator activity"/>
    <property type="evidence" value="ECO:0007669"/>
    <property type="project" value="TreeGrafter"/>
</dbReference>
<dbReference type="InterPro" id="IPR013767">
    <property type="entry name" value="PAS_fold"/>
</dbReference>
<dbReference type="CDD" id="cd00130">
    <property type="entry name" value="PAS"/>
    <property type="match status" value="3"/>
</dbReference>
<evidence type="ECO:0000313" key="17">
    <source>
        <dbReference type="Proteomes" id="UP000648801"/>
    </source>
</evidence>
<dbReference type="InterPro" id="IPR000700">
    <property type="entry name" value="PAS-assoc_C"/>
</dbReference>
<proteinExistence type="predicted"/>
<dbReference type="PROSITE" id="PS50109">
    <property type="entry name" value="HIS_KIN"/>
    <property type="match status" value="1"/>
</dbReference>
<comment type="catalytic activity">
    <reaction evidence="1">
        <text>ATP + protein L-histidine = ADP + protein N-phospho-L-histidine.</text>
        <dbReference type="EC" id="2.7.13.3"/>
    </reaction>
</comment>
<dbReference type="InterPro" id="IPR003661">
    <property type="entry name" value="HisK_dim/P_dom"/>
</dbReference>
<dbReference type="InterPro" id="IPR005467">
    <property type="entry name" value="His_kinase_dom"/>
</dbReference>
<dbReference type="SMART" id="SM00388">
    <property type="entry name" value="HisKA"/>
    <property type="match status" value="1"/>
</dbReference>
<comment type="subcellular location">
    <subcellularLocation>
        <location evidence="2">Membrane</location>
        <topology evidence="2">Multi-pass membrane protein</topology>
    </subcellularLocation>
</comment>
<dbReference type="EMBL" id="BMJB01000001">
    <property type="protein sequence ID" value="GGA64159.1"/>
    <property type="molecule type" value="Genomic_DNA"/>
</dbReference>
<name>A0A916RRC1_9BACT</name>
<feature type="domain" description="Histidine kinase" evidence="13">
    <location>
        <begin position="588"/>
        <end position="806"/>
    </location>
</feature>
<keyword evidence="6" id="KW-0812">Transmembrane</keyword>
<dbReference type="Proteomes" id="UP000648801">
    <property type="component" value="Unassembled WGS sequence"/>
</dbReference>
<gene>
    <name evidence="16" type="ORF">GCM10011507_14730</name>
</gene>
<sequence length="811" mass="89520">MQVIAYNYDYPRHMNALLVKDEALRIEALNQYEVLNSTPDPALDDITRLAAQICNSPVAAISLVGSDRIWIKSRFGMESTELALGTLPCETTIMGDTIYEISDARNDPDYAPQGILIEGSAYRFYAGAPLTTPGGVSIGSLLVLDHPSRMLSPEESSALTVLARQVITRFELNARVRLMDRAARSRQRVESALTVERNFVSAVLDTVGALVVVFDPAGRIVRFNRACEIASGYDFHSLVGRYAWDKVIPRDEVPEAIHTFERIRSGNFPTSFENQWLNRDGTLRRIAWSATALLDTQGQVAFIIATGIDVTTQRAAEATLRESEAKYRQIVEGSLGMVCTHDLRGTLLSINTHGAETMGLTPDQIIGHTLGEYIRPDRHPGINAYLKRISEVGEAQGMLHLMHTDGEERVVAFRNKLIVVPGRAPYVLGFGVDITEQVRAEGRLRTLTRQSDSILESVGDGIYAIDLDGNVTLVNAAAEQMLGYKQSEILGQNMHQLVHHTRADGTPYPKDACPIRKSLFNLETVRISNEVFWRKDGTSFSAEYVARPQIDTHSSTDGSPKAVGAVVAFTDTTERRALDRMKDEFISTVSHELRTPLTSLRGALGLLAGGALNARPEKTQQMLDIAISNTDRLVRLVNDILDLERIQSGKTEFRPTMCSAEDLLRRAAGVQQARMPKPDMRIFFAAHGVNIWADPDRILQTLNNLISNAIKFSPSGSEINLIARYLDEDEAIIEVSDHGRGIPADKLDHIFERFQQGDSSDSRALGGTGLGLAICRSIVQQSGGRIWATSEVDKGTTFHFTLPTKPSNNLR</sequence>
<dbReference type="SMART" id="SM00387">
    <property type="entry name" value="HATPase_c"/>
    <property type="match status" value="1"/>
</dbReference>
<dbReference type="InterPro" id="IPR003018">
    <property type="entry name" value="GAF"/>
</dbReference>
<organism evidence="16 17">
    <name type="scientific">Edaphobacter acidisoli</name>
    <dbReference type="NCBI Taxonomy" id="2040573"/>
    <lineage>
        <taxon>Bacteria</taxon>
        <taxon>Pseudomonadati</taxon>
        <taxon>Acidobacteriota</taxon>
        <taxon>Terriglobia</taxon>
        <taxon>Terriglobales</taxon>
        <taxon>Acidobacteriaceae</taxon>
        <taxon>Edaphobacter</taxon>
    </lineage>
</organism>
<evidence type="ECO:0000313" key="16">
    <source>
        <dbReference type="EMBL" id="GGA64159.1"/>
    </source>
</evidence>
<dbReference type="CDD" id="cd16922">
    <property type="entry name" value="HATPase_EvgS-ArcB-TorS-like"/>
    <property type="match status" value="1"/>
</dbReference>
<accession>A0A916RRC1</accession>
<dbReference type="Pfam" id="PF00989">
    <property type="entry name" value="PAS"/>
    <property type="match status" value="1"/>
</dbReference>
<evidence type="ECO:0000256" key="11">
    <source>
        <dbReference type="ARBA" id="ARBA00023012"/>
    </source>
</evidence>
<dbReference type="GO" id="GO:0007234">
    <property type="term" value="P:osmosensory signaling via phosphorelay pathway"/>
    <property type="evidence" value="ECO:0007669"/>
    <property type="project" value="TreeGrafter"/>
</dbReference>
<evidence type="ECO:0000259" key="15">
    <source>
        <dbReference type="PROSITE" id="PS50113"/>
    </source>
</evidence>
<dbReference type="Pfam" id="PF08448">
    <property type="entry name" value="PAS_4"/>
    <property type="match status" value="2"/>
</dbReference>
<dbReference type="InterPro" id="IPR050351">
    <property type="entry name" value="BphY/WalK/GraS-like"/>
</dbReference>
<dbReference type="SUPFAM" id="SSF47384">
    <property type="entry name" value="Homodimeric domain of signal transducing histidine kinase"/>
    <property type="match status" value="1"/>
</dbReference>
<dbReference type="InterPro" id="IPR036097">
    <property type="entry name" value="HisK_dim/P_sf"/>
</dbReference>
<dbReference type="PRINTS" id="PR00344">
    <property type="entry name" value="BCTRLSENSOR"/>
</dbReference>
<dbReference type="CDD" id="cd00082">
    <property type="entry name" value="HisKA"/>
    <property type="match status" value="1"/>
</dbReference>
<dbReference type="InterPro" id="IPR000014">
    <property type="entry name" value="PAS"/>
</dbReference>
<dbReference type="PANTHER" id="PTHR42878">
    <property type="entry name" value="TWO-COMPONENT HISTIDINE KINASE"/>
    <property type="match status" value="1"/>
</dbReference>
<dbReference type="Gene3D" id="3.30.450.20">
    <property type="entry name" value="PAS domain"/>
    <property type="match status" value="3"/>
</dbReference>
<dbReference type="Pfam" id="PF02518">
    <property type="entry name" value="HATPase_c"/>
    <property type="match status" value="1"/>
</dbReference>
<dbReference type="SUPFAM" id="SSF55785">
    <property type="entry name" value="PYP-like sensor domain (PAS domain)"/>
    <property type="match status" value="3"/>
</dbReference>
<dbReference type="SUPFAM" id="SSF55781">
    <property type="entry name" value="GAF domain-like"/>
    <property type="match status" value="1"/>
</dbReference>
<dbReference type="InterPro" id="IPR001610">
    <property type="entry name" value="PAC"/>
</dbReference>
<keyword evidence="9" id="KW-0067">ATP-binding</keyword>
<dbReference type="Gene3D" id="3.30.565.10">
    <property type="entry name" value="Histidine kinase-like ATPase, C-terminal domain"/>
    <property type="match status" value="1"/>
</dbReference>
<reference evidence="16" key="2">
    <citation type="submission" date="2020-09" db="EMBL/GenBank/DDBJ databases">
        <authorList>
            <person name="Sun Q."/>
            <person name="Zhou Y."/>
        </authorList>
    </citation>
    <scope>NUCLEOTIDE SEQUENCE</scope>
    <source>
        <strain evidence="16">CGMCC 1.15447</strain>
    </source>
</reference>
<dbReference type="SUPFAM" id="SSF55874">
    <property type="entry name" value="ATPase domain of HSP90 chaperone/DNA topoisomerase II/histidine kinase"/>
    <property type="match status" value="1"/>
</dbReference>
<dbReference type="Gene3D" id="1.10.287.130">
    <property type="match status" value="1"/>
</dbReference>
<dbReference type="PROSITE" id="PS50112">
    <property type="entry name" value="PAS"/>
    <property type="match status" value="3"/>
</dbReference>
<dbReference type="InterPro" id="IPR013656">
    <property type="entry name" value="PAS_4"/>
</dbReference>
<keyword evidence="12" id="KW-0472">Membrane</keyword>
<keyword evidence="17" id="KW-1185">Reference proteome</keyword>